<keyword evidence="4" id="KW-1185">Reference proteome</keyword>
<feature type="region of interest" description="Disordered" evidence="1">
    <location>
        <begin position="89"/>
        <end position="145"/>
    </location>
</feature>
<dbReference type="GeneID" id="63718300"/>
<keyword evidence="2" id="KW-0732">Signal</keyword>
<feature type="compositionally biased region" description="Low complexity" evidence="1">
    <location>
        <begin position="96"/>
        <end position="114"/>
    </location>
</feature>
<comment type="caution">
    <text evidence="3">The sequence shown here is derived from an EMBL/GenBank/DDBJ whole genome shotgun (WGS) entry which is preliminary data.</text>
</comment>
<dbReference type="InParanoid" id="A0A151GNH4"/>
<organism evidence="3 4">
    <name type="scientific">Drechmeria coniospora</name>
    <name type="common">Nematophagous fungus</name>
    <name type="synonym">Meria coniospora</name>
    <dbReference type="NCBI Taxonomy" id="98403"/>
    <lineage>
        <taxon>Eukaryota</taxon>
        <taxon>Fungi</taxon>
        <taxon>Dikarya</taxon>
        <taxon>Ascomycota</taxon>
        <taxon>Pezizomycotina</taxon>
        <taxon>Sordariomycetes</taxon>
        <taxon>Hypocreomycetidae</taxon>
        <taxon>Hypocreales</taxon>
        <taxon>Ophiocordycipitaceae</taxon>
        <taxon>Drechmeria</taxon>
    </lineage>
</organism>
<accession>A0A151GNH4</accession>
<dbReference type="Proteomes" id="UP000076580">
    <property type="component" value="Chromosome 02"/>
</dbReference>
<evidence type="ECO:0000256" key="1">
    <source>
        <dbReference type="SAM" id="MobiDB-lite"/>
    </source>
</evidence>
<gene>
    <name evidence="3" type="ORF">DCS_05657</name>
</gene>
<evidence type="ECO:0000313" key="3">
    <source>
        <dbReference type="EMBL" id="KYK58640.1"/>
    </source>
</evidence>
<name>A0A151GNH4_DRECN</name>
<dbReference type="EMBL" id="LAYC01000002">
    <property type="protein sequence ID" value="KYK58640.1"/>
    <property type="molecule type" value="Genomic_DNA"/>
</dbReference>
<protein>
    <submittedName>
        <fullName evidence="3">Uncharacterized protein</fullName>
    </submittedName>
</protein>
<feature type="compositionally biased region" description="Basic and acidic residues" evidence="1">
    <location>
        <begin position="115"/>
        <end position="127"/>
    </location>
</feature>
<dbReference type="RefSeq" id="XP_040657992.1">
    <property type="nucleotide sequence ID" value="XM_040802959.1"/>
</dbReference>
<evidence type="ECO:0000256" key="2">
    <source>
        <dbReference type="SAM" id="SignalP"/>
    </source>
</evidence>
<evidence type="ECO:0000313" key="4">
    <source>
        <dbReference type="Proteomes" id="UP000076580"/>
    </source>
</evidence>
<reference evidence="3 4" key="1">
    <citation type="journal article" date="2016" name="Sci. Rep.">
        <title>Insights into Adaptations to a Near-Obligate Nematode Endoparasitic Lifestyle from the Finished Genome of Drechmeria coniospora.</title>
        <authorList>
            <person name="Zhang L."/>
            <person name="Zhou Z."/>
            <person name="Guo Q."/>
            <person name="Fokkens L."/>
            <person name="Miskei M."/>
            <person name="Pocsi I."/>
            <person name="Zhang W."/>
            <person name="Chen M."/>
            <person name="Wang L."/>
            <person name="Sun Y."/>
            <person name="Donzelli B.G."/>
            <person name="Gibson D.M."/>
            <person name="Nelson D.R."/>
            <person name="Luo J.G."/>
            <person name="Rep M."/>
            <person name="Liu H."/>
            <person name="Yang S."/>
            <person name="Wang J."/>
            <person name="Krasnoff S.B."/>
            <person name="Xu Y."/>
            <person name="Molnar I."/>
            <person name="Lin M."/>
        </authorList>
    </citation>
    <scope>NUCLEOTIDE SEQUENCE [LARGE SCALE GENOMIC DNA]</scope>
    <source>
        <strain evidence="3 4">ARSEF 6962</strain>
    </source>
</reference>
<feature type="chain" id="PRO_5007580754" evidence="2">
    <location>
        <begin position="24"/>
        <end position="158"/>
    </location>
</feature>
<dbReference type="AlphaFoldDB" id="A0A151GNH4"/>
<proteinExistence type="predicted"/>
<feature type="signal peptide" evidence="2">
    <location>
        <begin position="1"/>
        <end position="23"/>
    </location>
</feature>
<sequence length="158" mass="16442">MAPQRSLGKSILLIMVSMSGIWAGMQRAPVDHSIHRRQEVVGSACSSEGQWYCMTNSWQRCASGQWGVVMPCAAGTSCSPAGLTTDLQVQQGGQGQAQRDGAAQAQRDGAAQAQRDGEAQAQRDGKAHGQVGRGGSDGPNTGLGPLLPIPLLAMAMLL</sequence>